<name>A0A438CX82_VITVI</name>
<evidence type="ECO:0000313" key="5">
    <source>
        <dbReference type="EMBL" id="RVW27806.1"/>
    </source>
</evidence>
<dbReference type="InterPro" id="IPR011032">
    <property type="entry name" value="GroES-like_sf"/>
</dbReference>
<gene>
    <name evidence="5" type="primary">CAD3</name>
    <name evidence="5" type="ORF">CK203_102625</name>
</gene>
<keyword evidence="4" id="KW-0560">Oxidoreductase</keyword>
<dbReference type="Gene3D" id="3.90.180.10">
    <property type="entry name" value="Medium-chain alcohol dehydrogenases, catalytic domain"/>
    <property type="match status" value="1"/>
</dbReference>
<proteinExistence type="inferred from homology"/>
<protein>
    <submittedName>
        <fullName evidence="5">Putative mannitol dehydrogenase 3</fullName>
    </submittedName>
</protein>
<evidence type="ECO:0000256" key="1">
    <source>
        <dbReference type="ARBA" id="ARBA00008072"/>
    </source>
</evidence>
<dbReference type="AlphaFoldDB" id="A0A438CX82"/>
<comment type="similarity">
    <text evidence="1">Belongs to the zinc-containing alcohol dehydrogenase family.</text>
</comment>
<evidence type="ECO:0000256" key="3">
    <source>
        <dbReference type="ARBA" id="ARBA00022833"/>
    </source>
</evidence>
<evidence type="ECO:0000313" key="6">
    <source>
        <dbReference type="Proteomes" id="UP000288805"/>
    </source>
</evidence>
<dbReference type="InterPro" id="IPR047109">
    <property type="entry name" value="CAD-like"/>
</dbReference>
<keyword evidence="2" id="KW-0479">Metal-binding</keyword>
<dbReference type="GO" id="GO:0016616">
    <property type="term" value="F:oxidoreductase activity, acting on the CH-OH group of donors, NAD or NADP as acceptor"/>
    <property type="evidence" value="ECO:0007669"/>
    <property type="project" value="InterPro"/>
</dbReference>
<dbReference type="EMBL" id="QGNW01001938">
    <property type="protein sequence ID" value="RVW27806.1"/>
    <property type="molecule type" value="Genomic_DNA"/>
</dbReference>
<accession>A0A438CX82</accession>
<keyword evidence="3" id="KW-0862">Zinc</keyword>
<comment type="caution">
    <text evidence="5">The sequence shown here is derived from an EMBL/GenBank/DDBJ whole genome shotgun (WGS) entry which is preliminary data.</text>
</comment>
<evidence type="ECO:0000256" key="4">
    <source>
        <dbReference type="ARBA" id="ARBA00023002"/>
    </source>
</evidence>
<sequence>MEASQEKLQSDHKAFGWAATDSSGLLSPFHFARRSNGDDDITMRILYCGICHTDLGMLKNHHGISLYPLVPGYMSLAPFLY</sequence>
<dbReference type="GO" id="GO:0046872">
    <property type="term" value="F:metal ion binding"/>
    <property type="evidence" value="ECO:0007669"/>
    <property type="project" value="UniProtKB-KW"/>
</dbReference>
<reference evidence="5 6" key="1">
    <citation type="journal article" date="2018" name="PLoS Genet.">
        <title>Population sequencing reveals clonal diversity and ancestral inbreeding in the grapevine cultivar Chardonnay.</title>
        <authorList>
            <person name="Roach M.J."/>
            <person name="Johnson D.L."/>
            <person name="Bohlmann J."/>
            <person name="van Vuuren H.J."/>
            <person name="Jones S.J."/>
            <person name="Pretorius I.S."/>
            <person name="Schmidt S.A."/>
            <person name="Borneman A.R."/>
        </authorList>
    </citation>
    <scope>NUCLEOTIDE SEQUENCE [LARGE SCALE GENOMIC DNA]</scope>
    <source>
        <strain evidence="6">cv. Chardonnay</strain>
        <tissue evidence="5">Leaf</tissue>
    </source>
</reference>
<evidence type="ECO:0000256" key="2">
    <source>
        <dbReference type="ARBA" id="ARBA00022723"/>
    </source>
</evidence>
<dbReference type="Proteomes" id="UP000288805">
    <property type="component" value="Unassembled WGS sequence"/>
</dbReference>
<dbReference type="SUPFAM" id="SSF50129">
    <property type="entry name" value="GroES-like"/>
    <property type="match status" value="1"/>
</dbReference>
<dbReference type="PANTHER" id="PTHR42683">
    <property type="entry name" value="ALDEHYDE REDUCTASE"/>
    <property type="match status" value="1"/>
</dbReference>
<organism evidence="5 6">
    <name type="scientific">Vitis vinifera</name>
    <name type="common">Grape</name>
    <dbReference type="NCBI Taxonomy" id="29760"/>
    <lineage>
        <taxon>Eukaryota</taxon>
        <taxon>Viridiplantae</taxon>
        <taxon>Streptophyta</taxon>
        <taxon>Embryophyta</taxon>
        <taxon>Tracheophyta</taxon>
        <taxon>Spermatophyta</taxon>
        <taxon>Magnoliopsida</taxon>
        <taxon>eudicotyledons</taxon>
        <taxon>Gunneridae</taxon>
        <taxon>Pentapetalae</taxon>
        <taxon>rosids</taxon>
        <taxon>Vitales</taxon>
        <taxon>Vitaceae</taxon>
        <taxon>Viteae</taxon>
        <taxon>Vitis</taxon>
    </lineage>
</organism>